<feature type="active site" description="Tele-UMP-histidine intermediate" evidence="5">
    <location>
        <position position="164"/>
    </location>
</feature>
<protein>
    <recommendedName>
        <fullName evidence="4">Galactose-1-phosphate uridylyltransferase</fullName>
        <ecNumber evidence="4">2.7.7.12</ecNumber>
    </recommendedName>
</protein>
<name>A0A2U3LAQ8_9BACT</name>
<dbReference type="PANTHER" id="PTHR42763:SF2">
    <property type="entry name" value="ADP-GLUCOSE PHOSPHORYLASE"/>
    <property type="match status" value="1"/>
</dbReference>
<dbReference type="EC" id="2.7.7.12" evidence="4"/>
<evidence type="ECO:0000313" key="8">
    <source>
        <dbReference type="EMBL" id="SPF48966.1"/>
    </source>
</evidence>
<dbReference type="InterPro" id="IPR053177">
    <property type="entry name" value="ADP-glucose_phosphorylase"/>
</dbReference>
<evidence type="ECO:0000259" key="7">
    <source>
        <dbReference type="Pfam" id="PF01087"/>
    </source>
</evidence>
<comment type="cofactor">
    <cofactor evidence="6">
        <name>Zn(2+)</name>
        <dbReference type="ChEBI" id="CHEBI:29105"/>
    </cofactor>
    <text evidence="6">Binds 1 zinc ion per subunit.</text>
</comment>
<feature type="binding site" evidence="6">
    <location>
        <position position="43"/>
    </location>
    <ligand>
        <name>Zn(2+)</name>
        <dbReference type="ChEBI" id="CHEBI:29105"/>
    </ligand>
</feature>
<feature type="binding site" evidence="6">
    <location>
        <position position="162"/>
    </location>
    <ligand>
        <name>Zn(2+)</name>
        <dbReference type="ChEBI" id="CHEBI:29105"/>
    </ligand>
</feature>
<dbReference type="InterPro" id="IPR036265">
    <property type="entry name" value="HIT-like_sf"/>
</dbReference>
<feature type="binding site" evidence="6">
    <location>
        <position position="111"/>
    </location>
    <ligand>
        <name>Zn(2+)</name>
        <dbReference type="ChEBI" id="CHEBI:29105"/>
    </ligand>
</feature>
<dbReference type="NCBIfam" id="TIGR00209">
    <property type="entry name" value="galT_1"/>
    <property type="match status" value="1"/>
</dbReference>
<dbReference type="EMBL" id="OMOD01000188">
    <property type="protein sequence ID" value="SPF48966.1"/>
    <property type="molecule type" value="Genomic_DNA"/>
</dbReference>
<evidence type="ECO:0000313" key="9">
    <source>
        <dbReference type="Proteomes" id="UP000238701"/>
    </source>
</evidence>
<dbReference type="InterPro" id="IPR005849">
    <property type="entry name" value="GalP_Utransf_N"/>
</dbReference>
<keyword evidence="6" id="KW-0479">Metal-binding</keyword>
<dbReference type="PANTHER" id="PTHR42763">
    <property type="entry name" value="ADP-GLUCOSE PHOSPHORYLASE"/>
    <property type="match status" value="1"/>
</dbReference>
<dbReference type="GO" id="GO:0006012">
    <property type="term" value="P:galactose metabolic process"/>
    <property type="evidence" value="ECO:0007669"/>
    <property type="project" value="UniProtKB-UniRule"/>
</dbReference>
<reference evidence="9" key="1">
    <citation type="submission" date="2018-02" db="EMBL/GenBank/DDBJ databases">
        <authorList>
            <person name="Hausmann B."/>
        </authorList>
    </citation>
    <scope>NUCLEOTIDE SEQUENCE [LARGE SCALE GENOMIC DNA]</scope>
    <source>
        <strain evidence="9">Peat soil MAG SbA1</strain>
    </source>
</reference>
<dbReference type="OrthoDB" id="9769064at2"/>
<proteinExistence type="predicted"/>
<sequence>MPELRQNFMTKEWVVIATDRAKRPDEMVVHRAAKPAVSFSPNCPFCPGHENQTPPEILRLPDGGDGWKVRVVPNKYSALSPECKPDRTIRRSFHSMAGFGVHDIVIETPDHSLAMALMPDAHVADILRIYKTRYDELSLDPRIAHVTIFKNSGTDAGTSLEHPHSQLIATPVISYQVRQRFQEALRHYDEYGCCIFCQMIEEELQNQERIVLASERFVAVELYASPSPFFTHIYPRRHMASFGDISAQEIADLGRVLRTLLGKLYYGLENPDFNLTIRTAPAELVGVRYFHWYLSVIPRLTRTAGFELGSGMFINTVIPEQAAEFLRKVKVETAVGVS</sequence>
<evidence type="ECO:0000256" key="1">
    <source>
        <dbReference type="ARBA" id="ARBA00022679"/>
    </source>
</evidence>
<evidence type="ECO:0000256" key="3">
    <source>
        <dbReference type="ARBA" id="ARBA00023277"/>
    </source>
</evidence>
<evidence type="ECO:0000256" key="6">
    <source>
        <dbReference type="PIRSR" id="PIRSR000808-3"/>
    </source>
</evidence>
<organism evidence="8 9">
    <name type="scientific">Candidatus Sulfotelmatobacter kueseliae</name>
    <dbReference type="NCBI Taxonomy" id="2042962"/>
    <lineage>
        <taxon>Bacteria</taxon>
        <taxon>Pseudomonadati</taxon>
        <taxon>Acidobacteriota</taxon>
        <taxon>Terriglobia</taxon>
        <taxon>Terriglobales</taxon>
        <taxon>Candidatus Korobacteraceae</taxon>
        <taxon>Candidatus Sulfotelmatobacter</taxon>
    </lineage>
</organism>
<dbReference type="Pfam" id="PF01087">
    <property type="entry name" value="GalP_UDP_transf"/>
    <property type="match status" value="1"/>
</dbReference>
<evidence type="ECO:0000256" key="5">
    <source>
        <dbReference type="PIRSR" id="PIRSR000808-1"/>
    </source>
</evidence>
<keyword evidence="3" id="KW-0119">Carbohydrate metabolism</keyword>
<keyword evidence="2 8" id="KW-0548">Nucleotidyltransferase</keyword>
<gene>
    <name evidence="8" type="ORF">SBA1_90100</name>
</gene>
<dbReference type="SUPFAM" id="SSF54197">
    <property type="entry name" value="HIT-like"/>
    <property type="match status" value="2"/>
</dbReference>
<feature type="domain" description="Galactose-1-phosphate uridyl transferase N-terminal" evidence="7">
    <location>
        <begin position="3"/>
        <end position="171"/>
    </location>
</feature>
<dbReference type="GO" id="GO:0008270">
    <property type="term" value="F:zinc ion binding"/>
    <property type="evidence" value="ECO:0007669"/>
    <property type="project" value="InterPro"/>
</dbReference>
<dbReference type="Gene3D" id="3.30.428.10">
    <property type="entry name" value="HIT-like"/>
    <property type="match status" value="2"/>
</dbReference>
<dbReference type="Proteomes" id="UP000238701">
    <property type="component" value="Unassembled WGS sequence"/>
</dbReference>
<accession>A0A2U3LAQ8</accession>
<keyword evidence="6" id="KW-0862">Zinc</keyword>
<dbReference type="PIRSF" id="PIRSF000808">
    <property type="entry name" value="GalT"/>
    <property type="match status" value="1"/>
</dbReference>
<evidence type="ECO:0000256" key="4">
    <source>
        <dbReference type="NCBIfam" id="TIGR00209"/>
    </source>
</evidence>
<dbReference type="InterPro" id="IPR001937">
    <property type="entry name" value="GalP_UDPtransf1"/>
</dbReference>
<keyword evidence="1 8" id="KW-0808">Transferase</keyword>
<dbReference type="GO" id="GO:0008108">
    <property type="term" value="F:UDP-glucose:hexose-1-phosphate uridylyltransferase activity"/>
    <property type="evidence" value="ECO:0007669"/>
    <property type="project" value="UniProtKB-UniRule"/>
</dbReference>
<feature type="binding site" evidence="6">
    <location>
        <position position="46"/>
    </location>
    <ligand>
        <name>Zn(2+)</name>
        <dbReference type="ChEBI" id="CHEBI:29105"/>
    </ligand>
</feature>
<evidence type="ECO:0000256" key="2">
    <source>
        <dbReference type="ARBA" id="ARBA00022695"/>
    </source>
</evidence>
<dbReference type="AlphaFoldDB" id="A0A2U3LAQ8"/>